<evidence type="ECO:0000256" key="5">
    <source>
        <dbReference type="ARBA" id="ARBA00022833"/>
    </source>
</evidence>
<keyword evidence="3" id="KW-0479">Metal-binding</keyword>
<name>A0AA96GIF6_9BACT</name>
<organism evidence="9 10">
    <name type="scientific">Candidatus Nitrospira neomarina</name>
    <dbReference type="NCBI Taxonomy" id="3020899"/>
    <lineage>
        <taxon>Bacteria</taxon>
        <taxon>Pseudomonadati</taxon>
        <taxon>Nitrospirota</taxon>
        <taxon>Nitrospiria</taxon>
        <taxon>Nitrospirales</taxon>
        <taxon>Nitrospiraceae</taxon>
        <taxon>Nitrospira</taxon>
    </lineage>
</organism>
<protein>
    <submittedName>
        <fullName evidence="9">M48 family metallopeptidase</fullName>
    </submittedName>
</protein>
<feature type="transmembrane region" description="Helical" evidence="7">
    <location>
        <begin position="383"/>
        <end position="404"/>
    </location>
</feature>
<evidence type="ECO:0000256" key="3">
    <source>
        <dbReference type="ARBA" id="ARBA00022723"/>
    </source>
</evidence>
<keyword evidence="10" id="KW-1185">Reference proteome</keyword>
<keyword evidence="2" id="KW-0645">Protease</keyword>
<evidence type="ECO:0000313" key="9">
    <source>
        <dbReference type="EMBL" id="WNM61912.1"/>
    </source>
</evidence>
<proteinExistence type="predicted"/>
<keyword evidence="7" id="KW-0812">Transmembrane</keyword>
<dbReference type="RefSeq" id="WP_312744614.1">
    <property type="nucleotide sequence ID" value="NZ_CP116968.1"/>
</dbReference>
<dbReference type="GO" id="GO:0051603">
    <property type="term" value="P:proteolysis involved in protein catabolic process"/>
    <property type="evidence" value="ECO:0007669"/>
    <property type="project" value="TreeGrafter"/>
</dbReference>
<dbReference type="InterPro" id="IPR051156">
    <property type="entry name" value="Mito/Outer_Membr_Metalloprot"/>
</dbReference>
<feature type="transmembrane region" description="Helical" evidence="7">
    <location>
        <begin position="344"/>
        <end position="363"/>
    </location>
</feature>
<dbReference type="PANTHER" id="PTHR22726:SF1">
    <property type="entry name" value="METALLOENDOPEPTIDASE OMA1, MITOCHONDRIAL"/>
    <property type="match status" value="1"/>
</dbReference>
<dbReference type="GO" id="GO:0046872">
    <property type="term" value="F:metal ion binding"/>
    <property type="evidence" value="ECO:0007669"/>
    <property type="project" value="UniProtKB-KW"/>
</dbReference>
<keyword evidence="7" id="KW-0472">Membrane</keyword>
<evidence type="ECO:0000256" key="7">
    <source>
        <dbReference type="SAM" id="Phobius"/>
    </source>
</evidence>
<evidence type="ECO:0000256" key="6">
    <source>
        <dbReference type="ARBA" id="ARBA00023049"/>
    </source>
</evidence>
<dbReference type="PANTHER" id="PTHR22726">
    <property type="entry name" value="METALLOENDOPEPTIDASE OMA1"/>
    <property type="match status" value="1"/>
</dbReference>
<feature type="transmembrane region" description="Helical" evidence="7">
    <location>
        <begin position="73"/>
        <end position="93"/>
    </location>
</feature>
<keyword evidence="7" id="KW-1133">Transmembrane helix</keyword>
<gene>
    <name evidence="9" type="ORF">PQG83_19555</name>
</gene>
<reference evidence="9 10" key="1">
    <citation type="submission" date="2023-01" db="EMBL/GenBank/DDBJ databases">
        <title>Cultivation and genomic characterization of new, ubiquitous marine nitrite-oxidizing bacteria from the Nitrospirales.</title>
        <authorList>
            <person name="Mueller A.J."/>
            <person name="Daebeler A."/>
            <person name="Herbold C.W."/>
            <person name="Kirkegaard R.H."/>
            <person name="Daims H."/>
        </authorList>
    </citation>
    <scope>NUCLEOTIDE SEQUENCE [LARGE SCALE GENOMIC DNA]</scope>
    <source>
        <strain evidence="9 10">DK</strain>
    </source>
</reference>
<keyword evidence="5" id="KW-0862">Zinc</keyword>
<dbReference type="InterPro" id="IPR001915">
    <property type="entry name" value="Peptidase_M48"/>
</dbReference>
<dbReference type="Gene3D" id="3.30.2010.10">
    <property type="entry name" value="Metalloproteases ('zincins'), catalytic domain"/>
    <property type="match status" value="1"/>
</dbReference>
<comment type="cofactor">
    <cofactor evidence="1">
        <name>Zn(2+)</name>
        <dbReference type="ChEBI" id="CHEBI:29105"/>
    </cofactor>
</comment>
<feature type="domain" description="Peptidase M48" evidence="8">
    <location>
        <begin position="257"/>
        <end position="444"/>
    </location>
</feature>
<evidence type="ECO:0000256" key="4">
    <source>
        <dbReference type="ARBA" id="ARBA00022801"/>
    </source>
</evidence>
<dbReference type="KEGG" id="nneo:PQG83_19555"/>
<evidence type="ECO:0000256" key="1">
    <source>
        <dbReference type="ARBA" id="ARBA00001947"/>
    </source>
</evidence>
<keyword evidence="4" id="KW-0378">Hydrolase</keyword>
<dbReference type="GO" id="GO:0004222">
    <property type="term" value="F:metalloendopeptidase activity"/>
    <property type="evidence" value="ECO:0007669"/>
    <property type="project" value="InterPro"/>
</dbReference>
<keyword evidence="6" id="KW-0482">Metalloprotease</keyword>
<dbReference type="Proteomes" id="UP001302494">
    <property type="component" value="Chromosome"/>
</dbReference>
<dbReference type="AlphaFoldDB" id="A0AA96GIF6"/>
<sequence length="454" mass="51486">MLFQSRYRIRCCLVSILILAMVLPGLGCTNKSLRPYFSWERDHFKGIKLPSRNEILAKAKNNYTKNFPRPLAVVWQTCLNLAIQGGGILGLNADSDEDYRLLFIASKPLNHQPFLDLKFTGVPQLDYVEAWIAVSARRIDDATTQVAVAWVSPTSGRAANPQEEVSGYDLSDQLIEHSKVATLSMKNYLNALELQLFPESQWTQLLSPPTPQLSLRGDPPKKEIAKPKWYKHATRNGNLQSALKRSRNYVIENDSLTKRMEEILKRLKTSANADFDQRFAVYIYASSYSNAYAAPNGDLFITTGLLRELKDVNELAAVLAHEMDHVLQYDAITRFEDYFYWQNLKFNAIMIGLIAGMTVGIVYDPSYWFSIQKPFSSNTEGSFAGLVATAAMIGGMITTAYPSIEIGELAVRDYSMEQELRADRYGTKYLWRAGYPPDSWLKVLKRRSKSESHR</sequence>
<dbReference type="Pfam" id="PF01435">
    <property type="entry name" value="Peptidase_M48"/>
    <property type="match status" value="1"/>
</dbReference>
<evidence type="ECO:0000313" key="10">
    <source>
        <dbReference type="Proteomes" id="UP001302494"/>
    </source>
</evidence>
<dbReference type="GO" id="GO:0016020">
    <property type="term" value="C:membrane"/>
    <property type="evidence" value="ECO:0007669"/>
    <property type="project" value="TreeGrafter"/>
</dbReference>
<evidence type="ECO:0000259" key="8">
    <source>
        <dbReference type="Pfam" id="PF01435"/>
    </source>
</evidence>
<evidence type="ECO:0000256" key="2">
    <source>
        <dbReference type="ARBA" id="ARBA00022670"/>
    </source>
</evidence>
<dbReference type="EMBL" id="CP116968">
    <property type="protein sequence ID" value="WNM61912.1"/>
    <property type="molecule type" value="Genomic_DNA"/>
</dbReference>
<accession>A0AA96GIF6</accession>